<dbReference type="AlphaFoldDB" id="A0A412G3R9"/>
<dbReference type="GO" id="GO:0006950">
    <property type="term" value="P:response to stress"/>
    <property type="evidence" value="ECO:0007669"/>
    <property type="project" value="TreeGrafter"/>
</dbReference>
<name>A0A412G3R9_9FIRM</name>
<comment type="caution">
    <text evidence="2">The sequence shown here is derived from an EMBL/GenBank/DDBJ whole genome shotgun (WGS) entry which is preliminary data.</text>
</comment>
<sequence>MEISDLVQRFSDTPQHQRKAIFSQLMIAATRLQTVFDQEIPQITLKQFMLLTIVRQSDSELTLTEAGKLLGCSRQNVKKLAEALERKGWVSVHPSAADSRASLIEPTPALEAYFTSMGALFQARLEMLFGAFSEAETEQFFKLFVKLTAGIDALEGERR</sequence>
<feature type="domain" description="HTH marR-type" evidence="1">
    <location>
        <begin position="18"/>
        <end position="149"/>
    </location>
</feature>
<dbReference type="PANTHER" id="PTHR33164:SF43">
    <property type="entry name" value="HTH-TYPE TRANSCRIPTIONAL REPRESSOR YETL"/>
    <property type="match status" value="1"/>
</dbReference>
<dbReference type="InterPro" id="IPR039422">
    <property type="entry name" value="MarR/SlyA-like"/>
</dbReference>
<dbReference type="PRINTS" id="PR00598">
    <property type="entry name" value="HTHMARR"/>
</dbReference>
<dbReference type="PROSITE" id="PS50995">
    <property type="entry name" value="HTH_MARR_2"/>
    <property type="match status" value="1"/>
</dbReference>
<evidence type="ECO:0000259" key="1">
    <source>
        <dbReference type="PROSITE" id="PS50995"/>
    </source>
</evidence>
<dbReference type="PANTHER" id="PTHR33164">
    <property type="entry name" value="TRANSCRIPTIONAL REGULATOR, MARR FAMILY"/>
    <property type="match status" value="1"/>
</dbReference>
<dbReference type="Gene3D" id="1.10.10.10">
    <property type="entry name" value="Winged helix-like DNA-binding domain superfamily/Winged helix DNA-binding domain"/>
    <property type="match status" value="1"/>
</dbReference>
<dbReference type="SMART" id="SM00347">
    <property type="entry name" value="HTH_MARR"/>
    <property type="match status" value="1"/>
</dbReference>
<dbReference type="SUPFAM" id="SSF46785">
    <property type="entry name" value="Winged helix' DNA-binding domain"/>
    <property type="match status" value="1"/>
</dbReference>
<dbReference type="GO" id="GO:0003700">
    <property type="term" value="F:DNA-binding transcription factor activity"/>
    <property type="evidence" value="ECO:0007669"/>
    <property type="project" value="InterPro"/>
</dbReference>
<dbReference type="RefSeq" id="WP_117894406.1">
    <property type="nucleotide sequence ID" value="NZ_CABJCV010000005.1"/>
</dbReference>
<accession>A0A412G3R9</accession>
<evidence type="ECO:0000313" key="2">
    <source>
        <dbReference type="EMBL" id="RGR75239.1"/>
    </source>
</evidence>
<organism evidence="2 3">
    <name type="scientific">Holdemania filiformis</name>
    <dbReference type="NCBI Taxonomy" id="61171"/>
    <lineage>
        <taxon>Bacteria</taxon>
        <taxon>Bacillati</taxon>
        <taxon>Bacillota</taxon>
        <taxon>Erysipelotrichia</taxon>
        <taxon>Erysipelotrichales</taxon>
        <taxon>Erysipelotrichaceae</taxon>
        <taxon>Holdemania</taxon>
    </lineage>
</organism>
<gene>
    <name evidence="2" type="ORF">DWY25_05530</name>
</gene>
<dbReference type="Pfam" id="PF12802">
    <property type="entry name" value="MarR_2"/>
    <property type="match status" value="1"/>
</dbReference>
<protein>
    <submittedName>
        <fullName evidence="2">MarR family transcriptional regulator</fullName>
    </submittedName>
</protein>
<dbReference type="InterPro" id="IPR036388">
    <property type="entry name" value="WH-like_DNA-bd_sf"/>
</dbReference>
<dbReference type="GeneID" id="83014866"/>
<proteinExistence type="predicted"/>
<dbReference type="Proteomes" id="UP000284178">
    <property type="component" value="Unassembled WGS sequence"/>
</dbReference>
<evidence type="ECO:0000313" key="3">
    <source>
        <dbReference type="Proteomes" id="UP000284178"/>
    </source>
</evidence>
<dbReference type="InterPro" id="IPR036390">
    <property type="entry name" value="WH_DNA-bd_sf"/>
</dbReference>
<dbReference type="EMBL" id="QRUP01000005">
    <property type="protein sequence ID" value="RGR75239.1"/>
    <property type="molecule type" value="Genomic_DNA"/>
</dbReference>
<dbReference type="InterPro" id="IPR000835">
    <property type="entry name" value="HTH_MarR-typ"/>
</dbReference>
<keyword evidence="3" id="KW-1185">Reference proteome</keyword>
<reference evidence="2 3" key="1">
    <citation type="submission" date="2018-08" db="EMBL/GenBank/DDBJ databases">
        <title>A genome reference for cultivated species of the human gut microbiota.</title>
        <authorList>
            <person name="Zou Y."/>
            <person name="Xue W."/>
            <person name="Luo G."/>
        </authorList>
    </citation>
    <scope>NUCLEOTIDE SEQUENCE [LARGE SCALE GENOMIC DNA]</scope>
    <source>
        <strain evidence="2 3">AF24-29</strain>
    </source>
</reference>